<feature type="transmembrane region" description="Helical" evidence="1">
    <location>
        <begin position="342"/>
        <end position="365"/>
    </location>
</feature>
<accession>A0A1G2CMD2</accession>
<keyword evidence="1" id="KW-0812">Transmembrane</keyword>
<comment type="caution">
    <text evidence="2">The sequence shown here is derived from an EMBL/GenBank/DDBJ whole genome shotgun (WGS) entry which is preliminary data.</text>
</comment>
<evidence type="ECO:0000313" key="2">
    <source>
        <dbReference type="EMBL" id="OGZ01608.1"/>
    </source>
</evidence>
<evidence type="ECO:0000256" key="1">
    <source>
        <dbReference type="SAM" id="Phobius"/>
    </source>
</evidence>
<organism evidence="2 3">
    <name type="scientific">Candidatus Liptonbacteria bacterium RIFCSPLOWO2_01_FULL_56_20</name>
    <dbReference type="NCBI Taxonomy" id="1798652"/>
    <lineage>
        <taxon>Bacteria</taxon>
        <taxon>Candidatus Liptoniibacteriota</taxon>
    </lineage>
</organism>
<name>A0A1G2CMD2_9BACT</name>
<dbReference type="PANTHER" id="PTHR32432">
    <property type="entry name" value="CELL DIVISION PROTEIN FTSA-RELATED"/>
    <property type="match status" value="1"/>
</dbReference>
<dbReference type="PANTHER" id="PTHR32432:SF3">
    <property type="entry name" value="ETHANOLAMINE UTILIZATION PROTEIN EUTJ"/>
    <property type="match status" value="1"/>
</dbReference>
<proteinExistence type="predicted"/>
<gene>
    <name evidence="2" type="ORF">A3A43_01730</name>
</gene>
<dbReference type="Gene3D" id="3.30.1490.300">
    <property type="match status" value="1"/>
</dbReference>
<protein>
    <recommendedName>
        <fullName evidence="4">SHS2 domain-containing protein</fullName>
    </recommendedName>
</protein>
<dbReference type="Proteomes" id="UP000178495">
    <property type="component" value="Unassembled WGS sequence"/>
</dbReference>
<keyword evidence="1" id="KW-0472">Membrane</keyword>
<evidence type="ECO:0008006" key="4">
    <source>
        <dbReference type="Google" id="ProtNLM"/>
    </source>
</evidence>
<dbReference type="EMBL" id="MHLC01000007">
    <property type="protein sequence ID" value="OGZ01608.1"/>
    <property type="molecule type" value="Genomic_DNA"/>
</dbReference>
<dbReference type="STRING" id="1798652.A3A43_01730"/>
<keyword evidence="1" id="KW-1133">Transmembrane helix</keyword>
<sequence length="501" mass="56072">MLEDLFSAFGIRQKIHGLEISDSALRFAQADGDRWQMLGERLAPGTVEGGKVKQRAEFVAALKKLREQIGVSRMSREKTRVVVAVSSANIYTQAFRLPTVKGEGLENAIQLNMQMFSPEEASKVYSSWHLVGEDTASGHLEILSAFMSRELVQEFISALGEAGFVVHAIESRAVALARLMRMRTAPLKSTRPVIVFVVDSNGLEFLVVRHGELYFQYFTPWKDLHGSERVIPYSAFEGAIARSLHQVLNFSSAHWPEPLEDIFIMSAALKEKIEAVLKDNFSLTIRPFEVQMKQPVNPRWFVAVGSALRGFIPPKEDKGINLLGVSVQEEFRREQMIRFLHFWRLAIPLAMGALLAIFLAADLFLRWTQGTLEAHPAFRASQDQAQEMRNFQNQVAAFNQEVAFIKKITSASPPKVDALDELNTIVDAHTITLVRFNMPSANTPASFIGRAKSEDQILRFKKALDDNPRFTGVSLSLSDIHPDPQGLSFSLMFSIAAPKTP</sequence>
<dbReference type="AlphaFoldDB" id="A0A1G2CMD2"/>
<dbReference type="Gene3D" id="3.30.420.40">
    <property type="match status" value="2"/>
</dbReference>
<reference evidence="2 3" key="1">
    <citation type="journal article" date="2016" name="Nat. Commun.">
        <title>Thousands of microbial genomes shed light on interconnected biogeochemical processes in an aquifer system.</title>
        <authorList>
            <person name="Anantharaman K."/>
            <person name="Brown C.T."/>
            <person name="Hug L.A."/>
            <person name="Sharon I."/>
            <person name="Castelle C.J."/>
            <person name="Probst A.J."/>
            <person name="Thomas B.C."/>
            <person name="Singh A."/>
            <person name="Wilkins M.J."/>
            <person name="Karaoz U."/>
            <person name="Brodie E.L."/>
            <person name="Williams K.H."/>
            <person name="Hubbard S.S."/>
            <person name="Banfield J.F."/>
        </authorList>
    </citation>
    <scope>NUCLEOTIDE SEQUENCE [LARGE SCALE GENOMIC DNA]</scope>
</reference>
<dbReference type="InterPro" id="IPR050696">
    <property type="entry name" value="FtsA/MreB"/>
</dbReference>
<evidence type="ECO:0000313" key="3">
    <source>
        <dbReference type="Proteomes" id="UP000178495"/>
    </source>
</evidence>